<dbReference type="OrthoDB" id="9796786at2"/>
<keyword evidence="3" id="KW-1185">Reference proteome</keyword>
<dbReference type="CDD" id="cd00093">
    <property type="entry name" value="HTH_XRE"/>
    <property type="match status" value="1"/>
</dbReference>
<dbReference type="Gene3D" id="1.10.260.40">
    <property type="entry name" value="lambda repressor-like DNA-binding domains"/>
    <property type="match status" value="1"/>
</dbReference>
<proteinExistence type="predicted"/>
<dbReference type="GO" id="GO:0003677">
    <property type="term" value="F:DNA binding"/>
    <property type="evidence" value="ECO:0007669"/>
    <property type="project" value="InterPro"/>
</dbReference>
<dbReference type="Pfam" id="PF01381">
    <property type="entry name" value="HTH_3"/>
    <property type="match status" value="1"/>
</dbReference>
<dbReference type="SUPFAM" id="SSF47413">
    <property type="entry name" value="lambda repressor-like DNA-binding domains"/>
    <property type="match status" value="1"/>
</dbReference>
<accession>A0A1W1YUJ4</accession>
<gene>
    <name evidence="2" type="ORF">SAMN05660703_0912</name>
</gene>
<name>A0A1W1YUJ4_9FLAO</name>
<dbReference type="SMART" id="SM00530">
    <property type="entry name" value="HTH_XRE"/>
    <property type="match status" value="1"/>
</dbReference>
<dbReference type="InterPro" id="IPR010982">
    <property type="entry name" value="Lambda_DNA-bd_dom_sf"/>
</dbReference>
<dbReference type="PROSITE" id="PS50943">
    <property type="entry name" value="HTH_CROC1"/>
    <property type="match status" value="1"/>
</dbReference>
<feature type="domain" description="HTH cro/C1-type" evidence="1">
    <location>
        <begin position="12"/>
        <end position="58"/>
    </location>
</feature>
<dbReference type="AlphaFoldDB" id="A0A1W1YUJ4"/>
<evidence type="ECO:0000313" key="3">
    <source>
        <dbReference type="Proteomes" id="UP000192360"/>
    </source>
</evidence>
<evidence type="ECO:0000313" key="2">
    <source>
        <dbReference type="EMBL" id="SMC39847.1"/>
    </source>
</evidence>
<dbReference type="EMBL" id="FWXO01000001">
    <property type="protein sequence ID" value="SMC39847.1"/>
    <property type="molecule type" value="Genomic_DNA"/>
</dbReference>
<organism evidence="2 3">
    <name type="scientific">Cellulophaga tyrosinoxydans</name>
    <dbReference type="NCBI Taxonomy" id="504486"/>
    <lineage>
        <taxon>Bacteria</taxon>
        <taxon>Pseudomonadati</taxon>
        <taxon>Bacteroidota</taxon>
        <taxon>Flavobacteriia</taxon>
        <taxon>Flavobacteriales</taxon>
        <taxon>Flavobacteriaceae</taxon>
        <taxon>Cellulophaga</taxon>
    </lineage>
</organism>
<dbReference type="InterPro" id="IPR001387">
    <property type="entry name" value="Cro/C1-type_HTH"/>
</dbReference>
<protein>
    <submittedName>
        <fullName evidence="2">HTH-type transcriptional regulator / antitoxin HigA</fullName>
    </submittedName>
</protein>
<dbReference type="Proteomes" id="UP000192360">
    <property type="component" value="Unassembled WGS sequence"/>
</dbReference>
<evidence type="ECO:0000259" key="1">
    <source>
        <dbReference type="PROSITE" id="PS50943"/>
    </source>
</evidence>
<dbReference type="RefSeq" id="WP_084060200.1">
    <property type="nucleotide sequence ID" value="NZ_FWXO01000001.1"/>
</dbReference>
<reference evidence="2 3" key="1">
    <citation type="submission" date="2017-04" db="EMBL/GenBank/DDBJ databases">
        <authorList>
            <person name="Afonso C.L."/>
            <person name="Miller P.J."/>
            <person name="Scott M.A."/>
            <person name="Spackman E."/>
            <person name="Goraichik I."/>
            <person name="Dimitrov K.M."/>
            <person name="Suarez D.L."/>
            <person name="Swayne D.E."/>
        </authorList>
    </citation>
    <scope>NUCLEOTIDE SEQUENCE [LARGE SCALE GENOMIC DNA]</scope>
    <source>
        <strain evidence="2 3">DSM 21164</strain>
    </source>
</reference>
<sequence length="364" mass="42419">MSKKVIHPGLSLDKLLNERGLSQRDLASKIDIAHSLLNNILKGSRNINVNIAIALESAGFKTANHWLTKQMEYNLELAQKDEEVIKKKMSIKIWNEMEQIVPLTYFKKQSKKINSSDDIKEIFEIYNVQDFNGLKNKIENFSPIYFRKSSKFVENKNNVLAWSLFAEYLLKNETIKEFSRETEINLIKELNNCFYKNESVIDNSKKILNKYGIKFIILDRPSQTPVDGKSFMSGDNPAIALSLKYKRVDNFAFTLFHEIGHVFEHLTNPNKPEYRNAQFFINSSSNTEIVEFEADKYATEKLIDLNLFNDFIVVNDEYSDEAIIKFSKKNKIHPGIVRGRICYLYNEYYRKRSSITSLNKIELD</sequence>